<dbReference type="AlphaFoldDB" id="A0AAD8IQB4"/>
<keyword evidence="4" id="KW-1185">Reference proteome</keyword>
<evidence type="ECO:0008006" key="5">
    <source>
        <dbReference type="Google" id="ProtNLM"/>
    </source>
</evidence>
<keyword evidence="1" id="KW-0560">Oxidoreductase</keyword>
<dbReference type="Gene3D" id="3.90.110.10">
    <property type="entry name" value="Lactate dehydrogenase/glycoside hydrolase, family 4, C-terminal"/>
    <property type="match status" value="1"/>
</dbReference>
<protein>
    <recommendedName>
        <fullName evidence="5">Malate dehydrogenase</fullName>
    </recommendedName>
</protein>
<organism evidence="3 4">
    <name type="scientific">Heracleum sosnowskyi</name>
    <dbReference type="NCBI Taxonomy" id="360622"/>
    <lineage>
        <taxon>Eukaryota</taxon>
        <taxon>Viridiplantae</taxon>
        <taxon>Streptophyta</taxon>
        <taxon>Embryophyta</taxon>
        <taxon>Tracheophyta</taxon>
        <taxon>Spermatophyta</taxon>
        <taxon>Magnoliopsida</taxon>
        <taxon>eudicotyledons</taxon>
        <taxon>Gunneridae</taxon>
        <taxon>Pentapetalae</taxon>
        <taxon>asterids</taxon>
        <taxon>campanulids</taxon>
        <taxon>Apiales</taxon>
        <taxon>Apiaceae</taxon>
        <taxon>Apioideae</taxon>
        <taxon>apioid superclade</taxon>
        <taxon>Tordylieae</taxon>
        <taxon>Tordyliinae</taxon>
        <taxon>Heracleum</taxon>
    </lineage>
</organism>
<sequence length="543" mass="61282">MENFILVGHNDYAGTFGGAVLKLIAQGVMLGEHQPVILYISDTSASANDLSTMQESLFKTGYPLLREGDDKVEDETSTRKDNQVNSQQMSKNQRRKEKETRKRAEAFARLKVEEETSKNKDDEEREDEHPKGKEVTTIFFGGPSVLLDRRRAHRFHRQILQIAYKGGFQIVLRSYRVFNKWSDKLDGIYIKIWEKGDPRRSKSTRSTQATGLKSTHSSQSTGLESAHSTQSTGVIKVKLYHKNIDIVRFYAVAYKHVNHSEYKQYRGDKEFDDDEVEKDLCKFFPKFYVDMFACICKCIASAVPHLSGLLQIISSCYHREEFLIMEKEPVRVLVKGTFGGAVLKLIAQGVMLGEHQPVILYISDSSASANDLSTMQENLLKTGYPLLRDVIAKWEVIQTRKDVDFAIISQRCNLDQITAPNCKVLVISPSFSDVLTVRAAAPLIPMKNFTCLTRLEHNKALSSISKKVGIKVTDVKNVIIWGKSFSILNLDVNHAIVKTSDSEKSVAEIVNDDAWLDEDLVKAVLGGRSLRTFIEDTELQGCL</sequence>
<dbReference type="GO" id="GO:0016615">
    <property type="term" value="F:malate dehydrogenase activity"/>
    <property type="evidence" value="ECO:0007669"/>
    <property type="project" value="InterPro"/>
</dbReference>
<dbReference type="PANTHER" id="PTHR23382">
    <property type="entry name" value="MALATE DEHYDROGENASE"/>
    <property type="match status" value="1"/>
</dbReference>
<evidence type="ECO:0000256" key="1">
    <source>
        <dbReference type="ARBA" id="ARBA00023002"/>
    </source>
</evidence>
<dbReference type="SUPFAM" id="SSF56327">
    <property type="entry name" value="LDH C-terminal domain-like"/>
    <property type="match status" value="1"/>
</dbReference>
<reference evidence="3" key="2">
    <citation type="submission" date="2023-05" db="EMBL/GenBank/DDBJ databases">
        <authorList>
            <person name="Schelkunov M.I."/>
        </authorList>
    </citation>
    <scope>NUCLEOTIDE SEQUENCE</scope>
    <source>
        <strain evidence="3">Hsosn_3</strain>
        <tissue evidence="3">Leaf</tissue>
    </source>
</reference>
<accession>A0AAD8IQB4</accession>
<dbReference type="EMBL" id="JAUIZM010000004">
    <property type="protein sequence ID" value="KAK1390142.1"/>
    <property type="molecule type" value="Genomic_DNA"/>
</dbReference>
<evidence type="ECO:0000313" key="4">
    <source>
        <dbReference type="Proteomes" id="UP001237642"/>
    </source>
</evidence>
<proteinExistence type="predicted"/>
<feature type="region of interest" description="Disordered" evidence="2">
    <location>
        <begin position="198"/>
        <end position="225"/>
    </location>
</feature>
<feature type="region of interest" description="Disordered" evidence="2">
    <location>
        <begin position="68"/>
        <end position="135"/>
    </location>
</feature>
<dbReference type="Gene3D" id="3.40.50.720">
    <property type="entry name" value="NAD(P)-binding Rossmann-like Domain"/>
    <property type="match status" value="1"/>
</dbReference>
<dbReference type="Proteomes" id="UP001237642">
    <property type="component" value="Unassembled WGS sequence"/>
</dbReference>
<evidence type="ECO:0000256" key="2">
    <source>
        <dbReference type="SAM" id="MobiDB-lite"/>
    </source>
</evidence>
<gene>
    <name evidence="3" type="ORF">POM88_018320</name>
</gene>
<feature type="compositionally biased region" description="Polar residues" evidence="2">
    <location>
        <begin position="204"/>
        <end position="225"/>
    </location>
</feature>
<feature type="compositionally biased region" description="Basic and acidic residues" evidence="2">
    <location>
        <begin position="96"/>
        <end position="134"/>
    </location>
</feature>
<name>A0AAD8IQB4_9APIA</name>
<dbReference type="GO" id="GO:0016616">
    <property type="term" value="F:oxidoreductase activity, acting on the CH-OH group of donors, NAD or NADP as acceptor"/>
    <property type="evidence" value="ECO:0007669"/>
    <property type="project" value="InterPro"/>
</dbReference>
<comment type="caution">
    <text evidence="3">The sequence shown here is derived from an EMBL/GenBank/DDBJ whole genome shotgun (WGS) entry which is preliminary data.</text>
</comment>
<feature type="compositionally biased region" description="Basic and acidic residues" evidence="2">
    <location>
        <begin position="68"/>
        <end position="82"/>
    </location>
</feature>
<dbReference type="GO" id="GO:0006108">
    <property type="term" value="P:malate metabolic process"/>
    <property type="evidence" value="ECO:0007669"/>
    <property type="project" value="InterPro"/>
</dbReference>
<dbReference type="InterPro" id="IPR015955">
    <property type="entry name" value="Lactate_DH/Glyco_Ohase_4_C"/>
</dbReference>
<evidence type="ECO:0000313" key="3">
    <source>
        <dbReference type="EMBL" id="KAK1390142.1"/>
    </source>
</evidence>
<reference evidence="3" key="1">
    <citation type="submission" date="2023-02" db="EMBL/GenBank/DDBJ databases">
        <title>Genome of toxic invasive species Heracleum sosnowskyi carries increased number of genes despite the absence of recent whole-genome duplications.</title>
        <authorList>
            <person name="Schelkunov M."/>
            <person name="Shtratnikova V."/>
            <person name="Makarenko M."/>
            <person name="Klepikova A."/>
            <person name="Omelchenko D."/>
            <person name="Novikova G."/>
            <person name="Obukhova E."/>
            <person name="Bogdanov V."/>
            <person name="Penin A."/>
            <person name="Logacheva M."/>
        </authorList>
    </citation>
    <scope>NUCLEOTIDE SEQUENCE</scope>
    <source>
        <strain evidence="3">Hsosn_3</strain>
        <tissue evidence="3">Leaf</tissue>
    </source>
</reference>
<dbReference type="InterPro" id="IPR010945">
    <property type="entry name" value="Malate_DH_type2"/>
</dbReference>